<comment type="caution">
    <text evidence="1">The sequence shown here is derived from an EMBL/GenBank/DDBJ whole genome shotgun (WGS) entry which is preliminary data.</text>
</comment>
<proteinExistence type="predicted"/>
<keyword evidence="2" id="KW-1185">Reference proteome</keyword>
<protein>
    <submittedName>
        <fullName evidence="1">Uncharacterized protein</fullName>
    </submittedName>
</protein>
<dbReference type="EMBL" id="CM004387">
    <property type="protein sequence ID" value="KAG8662797.1"/>
    <property type="molecule type" value="Genomic_DNA"/>
</dbReference>
<reference evidence="2" key="1">
    <citation type="journal article" date="2016" name="Nat. Biotechnol.">
        <title>Sequencing wild and cultivated cassava and related species reveals extensive interspecific hybridization and genetic diversity.</title>
        <authorList>
            <person name="Bredeson J.V."/>
            <person name="Lyons J.B."/>
            <person name="Prochnik S.E."/>
            <person name="Wu G.A."/>
            <person name="Ha C.M."/>
            <person name="Edsinger-Gonzales E."/>
            <person name="Grimwood J."/>
            <person name="Schmutz J."/>
            <person name="Rabbi I.Y."/>
            <person name="Egesi C."/>
            <person name="Nauluvula P."/>
            <person name="Lebot V."/>
            <person name="Ndunguru J."/>
            <person name="Mkamilo G."/>
            <person name="Bart R.S."/>
            <person name="Setter T.L."/>
            <person name="Gleadow R.M."/>
            <person name="Kulakow P."/>
            <person name="Ferguson M.E."/>
            <person name="Rounsley S."/>
            <person name="Rokhsar D.S."/>
        </authorList>
    </citation>
    <scope>NUCLEOTIDE SEQUENCE [LARGE SCALE GENOMIC DNA]</scope>
    <source>
        <strain evidence="2">cv. AM560-2</strain>
    </source>
</reference>
<sequence length="126" mass="14220">MSFLFSLPLSSLFPPPPKSMAITKPNKLPGRQTGALKQMLKRCSSLGKKIGYDQQQGLPDDVPKGHFAVYVGENRSRYIIPISWLDHPEFQSLLQRSEEEFGFQHATGLRIPCEEVVFRSLTEMIG</sequence>
<gene>
    <name evidence="1" type="ORF">MANES_01G144900v8</name>
</gene>
<accession>A0ACB7ID60</accession>
<evidence type="ECO:0000313" key="2">
    <source>
        <dbReference type="Proteomes" id="UP000091857"/>
    </source>
</evidence>
<dbReference type="Proteomes" id="UP000091857">
    <property type="component" value="Chromosome 1"/>
</dbReference>
<evidence type="ECO:0000313" key="1">
    <source>
        <dbReference type="EMBL" id="KAG8662797.1"/>
    </source>
</evidence>
<name>A0ACB7ID60_MANES</name>
<organism evidence="1 2">
    <name type="scientific">Manihot esculenta</name>
    <name type="common">Cassava</name>
    <name type="synonym">Jatropha manihot</name>
    <dbReference type="NCBI Taxonomy" id="3983"/>
    <lineage>
        <taxon>Eukaryota</taxon>
        <taxon>Viridiplantae</taxon>
        <taxon>Streptophyta</taxon>
        <taxon>Embryophyta</taxon>
        <taxon>Tracheophyta</taxon>
        <taxon>Spermatophyta</taxon>
        <taxon>Magnoliopsida</taxon>
        <taxon>eudicotyledons</taxon>
        <taxon>Gunneridae</taxon>
        <taxon>Pentapetalae</taxon>
        <taxon>rosids</taxon>
        <taxon>fabids</taxon>
        <taxon>Malpighiales</taxon>
        <taxon>Euphorbiaceae</taxon>
        <taxon>Crotonoideae</taxon>
        <taxon>Manihoteae</taxon>
        <taxon>Manihot</taxon>
    </lineage>
</organism>